<dbReference type="InterPro" id="IPR008952">
    <property type="entry name" value="Tetraspanin_EC2_sf"/>
</dbReference>
<evidence type="ECO:0000256" key="1">
    <source>
        <dbReference type="ARBA" id="ARBA00004141"/>
    </source>
</evidence>
<feature type="transmembrane region" description="Helical" evidence="7">
    <location>
        <begin position="80"/>
        <end position="100"/>
    </location>
</feature>
<dbReference type="Gene3D" id="1.10.1450.10">
    <property type="entry name" value="Tetraspanin"/>
    <property type="match status" value="1"/>
</dbReference>
<organism evidence="8 9">
    <name type="scientific">Calicophoron daubneyi</name>
    <name type="common">Rumen fluke</name>
    <name type="synonym">Paramphistomum daubneyi</name>
    <dbReference type="NCBI Taxonomy" id="300641"/>
    <lineage>
        <taxon>Eukaryota</taxon>
        <taxon>Metazoa</taxon>
        <taxon>Spiralia</taxon>
        <taxon>Lophotrochozoa</taxon>
        <taxon>Platyhelminthes</taxon>
        <taxon>Trematoda</taxon>
        <taxon>Digenea</taxon>
        <taxon>Plagiorchiida</taxon>
        <taxon>Pronocephalata</taxon>
        <taxon>Paramphistomoidea</taxon>
        <taxon>Paramphistomidae</taxon>
        <taxon>Calicophoron</taxon>
    </lineage>
</organism>
<evidence type="ECO:0000256" key="2">
    <source>
        <dbReference type="ARBA" id="ARBA00006840"/>
    </source>
</evidence>
<evidence type="ECO:0000256" key="6">
    <source>
        <dbReference type="PIRSR" id="PIRSR002419-1"/>
    </source>
</evidence>
<dbReference type="SUPFAM" id="SSF48652">
    <property type="entry name" value="Tetraspanin"/>
    <property type="match status" value="1"/>
</dbReference>
<gene>
    <name evidence="8" type="ORF">CDAUBV1_LOCUS1221</name>
</gene>
<dbReference type="InterPro" id="IPR018499">
    <property type="entry name" value="Tetraspanin/Peripherin"/>
</dbReference>
<feature type="transmembrane region" description="Helical" evidence="7">
    <location>
        <begin position="7"/>
        <end position="29"/>
    </location>
</feature>
<evidence type="ECO:0000256" key="5">
    <source>
        <dbReference type="ARBA" id="ARBA00023136"/>
    </source>
</evidence>
<dbReference type="PIRSF" id="PIRSF002419">
    <property type="entry name" value="Tetraspanin"/>
    <property type="match status" value="1"/>
</dbReference>
<evidence type="ECO:0000313" key="8">
    <source>
        <dbReference type="EMBL" id="CAL5129777.1"/>
    </source>
</evidence>
<dbReference type="CDD" id="cd03127">
    <property type="entry name" value="tetraspanin_LEL"/>
    <property type="match status" value="1"/>
</dbReference>
<dbReference type="GO" id="GO:0005886">
    <property type="term" value="C:plasma membrane"/>
    <property type="evidence" value="ECO:0007669"/>
    <property type="project" value="TreeGrafter"/>
</dbReference>
<dbReference type="Proteomes" id="UP001497525">
    <property type="component" value="Unassembled WGS sequence"/>
</dbReference>
<sequence>MSCVQACFICVSILCYTLLWVAAVVFSFLGTKTVMLANAYDNVSESAHIRVPGICLLVAGILLFIVGLIGAIATFTRHPVLLIVSGCLLLVILSCEIGAVHECVRHRAGISDALKKILRVNLDTYGNDSSITAVVDIIQRNLKCCGVNSFNDWNSTDYFIKNQKFPESCYPPGASMSEVSAILPLPPIPYSDGCFPVLKDLFHSKSTLIIATGILFIIMQLHGSCLVVVRCRA</sequence>
<dbReference type="InterPro" id="IPR000301">
    <property type="entry name" value="Tetraspanin_animals"/>
</dbReference>
<dbReference type="PANTHER" id="PTHR19282:SF551">
    <property type="entry name" value="RE08073P-RELATED"/>
    <property type="match status" value="1"/>
</dbReference>
<keyword evidence="5 7" id="KW-0472">Membrane</keyword>
<evidence type="ECO:0000256" key="4">
    <source>
        <dbReference type="ARBA" id="ARBA00022989"/>
    </source>
</evidence>
<feature type="disulfide bond" evidence="6">
    <location>
        <begin position="145"/>
        <end position="169"/>
    </location>
</feature>
<keyword evidence="6" id="KW-1015">Disulfide bond</keyword>
<comment type="subcellular location">
    <subcellularLocation>
        <location evidence="1 7">Membrane</location>
        <topology evidence="1 7">Multi-pass membrane protein</topology>
    </subcellularLocation>
</comment>
<reference evidence="8" key="1">
    <citation type="submission" date="2024-06" db="EMBL/GenBank/DDBJ databases">
        <authorList>
            <person name="Liu X."/>
            <person name="Lenzi L."/>
            <person name="Haldenby T S."/>
            <person name="Uol C."/>
        </authorList>
    </citation>
    <scope>NUCLEOTIDE SEQUENCE</scope>
</reference>
<comment type="similarity">
    <text evidence="2 7">Belongs to the tetraspanin (TM4SF) family.</text>
</comment>
<name>A0AAV2SXA1_CALDB</name>
<proteinExistence type="inferred from homology"/>
<dbReference type="EMBL" id="CAXLJL010000036">
    <property type="protein sequence ID" value="CAL5129777.1"/>
    <property type="molecule type" value="Genomic_DNA"/>
</dbReference>
<dbReference type="PANTHER" id="PTHR19282">
    <property type="entry name" value="TETRASPANIN"/>
    <property type="match status" value="1"/>
</dbReference>
<evidence type="ECO:0000256" key="3">
    <source>
        <dbReference type="ARBA" id="ARBA00022692"/>
    </source>
</evidence>
<dbReference type="AlphaFoldDB" id="A0AAV2SXA1"/>
<feature type="transmembrane region" description="Helical" evidence="7">
    <location>
        <begin position="49"/>
        <end position="73"/>
    </location>
</feature>
<evidence type="ECO:0000256" key="7">
    <source>
        <dbReference type="RuleBase" id="RU361218"/>
    </source>
</evidence>
<accession>A0AAV2SXA1</accession>
<protein>
    <recommendedName>
        <fullName evidence="7">Tetraspanin</fullName>
    </recommendedName>
</protein>
<feature type="transmembrane region" description="Helical" evidence="7">
    <location>
        <begin position="208"/>
        <end position="229"/>
    </location>
</feature>
<evidence type="ECO:0000313" key="9">
    <source>
        <dbReference type="Proteomes" id="UP001497525"/>
    </source>
</evidence>
<dbReference type="Pfam" id="PF00335">
    <property type="entry name" value="Tetraspanin"/>
    <property type="match status" value="1"/>
</dbReference>
<keyword evidence="4 7" id="KW-1133">Transmembrane helix</keyword>
<keyword evidence="3 7" id="KW-0812">Transmembrane</keyword>
<comment type="caution">
    <text evidence="8">The sequence shown here is derived from an EMBL/GenBank/DDBJ whole genome shotgun (WGS) entry which is preliminary data.</text>
</comment>